<protein>
    <submittedName>
        <fullName evidence="3">tRNA U34 5-methylaminomethyl-2-thiouridine-forming methyltransferase MnmC</fullName>
    </submittedName>
</protein>
<sequence length="230" mass="26269">MSDIRVIETRDGSSSLLIPEMNETYHSTHGAITESEYVFLKMGLDHFRDKHPEQKEISILEIGFGTGLNVWLTALAVENSGLKINFFSIEKYPLKPELIEKLNYKDKRKSDGARSLFAKVHEVEWEKQCEISQAFSLTKIQTDIATFSPDRESYDLIYFDAFAPSKQPEMWSQEVLSKMHELLKPNGVFVTYCAQGQFKRDLKAVGFDTEELDGPPGKKEMTRGTKMATK</sequence>
<keyword evidence="4" id="KW-1185">Reference proteome</keyword>
<dbReference type="Pfam" id="PF05430">
    <property type="entry name" value="Methyltransf_30"/>
    <property type="match status" value="1"/>
</dbReference>
<dbReference type="SUPFAM" id="SSF53335">
    <property type="entry name" value="S-adenosyl-L-methionine-dependent methyltransferases"/>
    <property type="match status" value="1"/>
</dbReference>
<dbReference type="PANTHER" id="PTHR39963:SF1">
    <property type="entry name" value="MNMC-LIKE METHYLTRANSFERASE DOMAIN-CONTAINING PROTEIN"/>
    <property type="match status" value="1"/>
</dbReference>
<dbReference type="NCBIfam" id="NF033855">
    <property type="entry name" value="tRNA_MNMC2"/>
    <property type="match status" value="1"/>
</dbReference>
<accession>A0A1W2GCZ4</accession>
<dbReference type="RefSeq" id="WP_084372739.1">
    <property type="nucleotide sequence ID" value="NZ_FWYF01000002.1"/>
</dbReference>
<dbReference type="CDD" id="cd02440">
    <property type="entry name" value="AdoMet_MTases"/>
    <property type="match status" value="1"/>
</dbReference>
<dbReference type="PANTHER" id="PTHR39963">
    <property type="entry name" value="SLL0983 PROTEIN"/>
    <property type="match status" value="1"/>
</dbReference>
<keyword evidence="3" id="KW-0808">Transferase</keyword>
<dbReference type="InterPro" id="IPR029063">
    <property type="entry name" value="SAM-dependent_MTases_sf"/>
</dbReference>
<reference evidence="3 4" key="1">
    <citation type="submission" date="2017-04" db="EMBL/GenBank/DDBJ databases">
        <authorList>
            <person name="Afonso C.L."/>
            <person name="Miller P.J."/>
            <person name="Scott M.A."/>
            <person name="Spackman E."/>
            <person name="Goraichik I."/>
            <person name="Dimitrov K.M."/>
            <person name="Suarez D.L."/>
            <person name="Swayne D.E."/>
        </authorList>
    </citation>
    <scope>NUCLEOTIDE SEQUENCE [LARGE SCALE GENOMIC DNA]</scope>
    <source>
        <strain evidence="3 4">DSM 26133</strain>
    </source>
</reference>
<organism evidence="3 4">
    <name type="scientific">Reichenbachiella faecimaris</name>
    <dbReference type="NCBI Taxonomy" id="692418"/>
    <lineage>
        <taxon>Bacteria</taxon>
        <taxon>Pseudomonadati</taxon>
        <taxon>Bacteroidota</taxon>
        <taxon>Cytophagia</taxon>
        <taxon>Cytophagales</taxon>
        <taxon>Reichenbachiellaceae</taxon>
        <taxon>Reichenbachiella</taxon>
    </lineage>
</organism>
<keyword evidence="3" id="KW-0489">Methyltransferase</keyword>
<dbReference type="AlphaFoldDB" id="A0A1W2GCZ4"/>
<proteinExistence type="predicted"/>
<dbReference type="GO" id="GO:0004808">
    <property type="term" value="F:tRNA (5-methylaminomethyl-2-thiouridylate)(34)-methyltransferase activity"/>
    <property type="evidence" value="ECO:0007669"/>
    <property type="project" value="InterPro"/>
</dbReference>
<dbReference type="EMBL" id="FWYF01000002">
    <property type="protein sequence ID" value="SMD34533.1"/>
    <property type="molecule type" value="Genomic_DNA"/>
</dbReference>
<dbReference type="STRING" id="692418.SAMN04488029_2064"/>
<dbReference type="GO" id="GO:0016645">
    <property type="term" value="F:oxidoreductase activity, acting on the CH-NH group of donors"/>
    <property type="evidence" value="ECO:0007669"/>
    <property type="project" value="InterPro"/>
</dbReference>
<feature type="domain" description="MnmC-like methyltransferase" evidence="2">
    <location>
        <begin position="135"/>
        <end position="226"/>
    </location>
</feature>
<evidence type="ECO:0000256" key="1">
    <source>
        <dbReference type="SAM" id="MobiDB-lite"/>
    </source>
</evidence>
<dbReference type="Gene3D" id="3.40.50.150">
    <property type="entry name" value="Vaccinia Virus protein VP39"/>
    <property type="match status" value="1"/>
</dbReference>
<dbReference type="OrthoDB" id="9786494at2"/>
<dbReference type="GO" id="GO:0032259">
    <property type="term" value="P:methylation"/>
    <property type="evidence" value="ECO:0007669"/>
    <property type="project" value="UniProtKB-KW"/>
</dbReference>
<gene>
    <name evidence="3" type="ORF">SAMN04488029_2064</name>
</gene>
<name>A0A1W2GCZ4_REIFA</name>
<dbReference type="InterPro" id="IPR047785">
    <property type="entry name" value="tRNA_MNMC2"/>
</dbReference>
<evidence type="ECO:0000313" key="3">
    <source>
        <dbReference type="EMBL" id="SMD34533.1"/>
    </source>
</evidence>
<dbReference type="InterPro" id="IPR008471">
    <property type="entry name" value="MnmC-like_methylTransf"/>
</dbReference>
<feature type="region of interest" description="Disordered" evidence="1">
    <location>
        <begin position="209"/>
        <end position="230"/>
    </location>
</feature>
<dbReference type="Proteomes" id="UP000192472">
    <property type="component" value="Unassembled WGS sequence"/>
</dbReference>
<evidence type="ECO:0000259" key="2">
    <source>
        <dbReference type="Pfam" id="PF05430"/>
    </source>
</evidence>
<evidence type="ECO:0000313" key="4">
    <source>
        <dbReference type="Proteomes" id="UP000192472"/>
    </source>
</evidence>